<feature type="region of interest" description="Disordered" evidence="1">
    <location>
        <begin position="24"/>
        <end position="69"/>
    </location>
</feature>
<dbReference type="EMBL" id="JALHAT010000003">
    <property type="protein sequence ID" value="MCJ1959850.1"/>
    <property type="molecule type" value="Genomic_DNA"/>
</dbReference>
<feature type="compositionally biased region" description="Basic and acidic residues" evidence="1">
    <location>
        <begin position="26"/>
        <end position="69"/>
    </location>
</feature>
<feature type="chain" id="PRO_5046860260" description="Efflux transporter periplasmic adaptor subunit" evidence="2">
    <location>
        <begin position="25"/>
        <end position="69"/>
    </location>
</feature>
<evidence type="ECO:0000256" key="1">
    <source>
        <dbReference type="SAM" id="MobiDB-lite"/>
    </source>
</evidence>
<organism evidence="3 4">
    <name type="scientific">Novosphingobium mangrovi</name>
    <name type="common">ex Hu et al. 2023</name>
    <dbReference type="NCBI Taxonomy" id="2930094"/>
    <lineage>
        <taxon>Bacteria</taxon>
        <taxon>Pseudomonadati</taxon>
        <taxon>Pseudomonadota</taxon>
        <taxon>Alphaproteobacteria</taxon>
        <taxon>Sphingomonadales</taxon>
        <taxon>Sphingomonadaceae</taxon>
        <taxon>Novosphingobium</taxon>
    </lineage>
</organism>
<evidence type="ECO:0000256" key="2">
    <source>
        <dbReference type="SAM" id="SignalP"/>
    </source>
</evidence>
<evidence type="ECO:0000313" key="4">
    <source>
        <dbReference type="Proteomes" id="UP001162802"/>
    </source>
</evidence>
<evidence type="ECO:0000313" key="3">
    <source>
        <dbReference type="EMBL" id="MCJ1959850.1"/>
    </source>
</evidence>
<dbReference type="Proteomes" id="UP001162802">
    <property type="component" value="Unassembled WGS sequence"/>
</dbReference>
<accession>A0ABT0A9H9</accession>
<protein>
    <recommendedName>
        <fullName evidence="5">Efflux transporter periplasmic adaptor subunit</fullName>
    </recommendedName>
</protein>
<gene>
    <name evidence="3" type="ORF">MTR65_04065</name>
</gene>
<sequence length="69" mass="7505">MNKTTLTLLASLFAVSGLAPLAVAAEPDHHEEGHKDEGHHEDADKGDHHEDGHHEGEKGEHHDEPKPHA</sequence>
<keyword evidence="4" id="KW-1185">Reference proteome</keyword>
<keyword evidence="2" id="KW-0732">Signal</keyword>
<reference evidence="3" key="1">
    <citation type="submission" date="2022-03" db="EMBL/GenBank/DDBJ databases">
        <title>Identification of a novel bacterium isolated from mangrove sediments.</title>
        <authorList>
            <person name="Pan X."/>
        </authorList>
    </citation>
    <scope>NUCLEOTIDE SEQUENCE</scope>
    <source>
        <strain evidence="3">B2637</strain>
    </source>
</reference>
<evidence type="ECO:0008006" key="5">
    <source>
        <dbReference type="Google" id="ProtNLM"/>
    </source>
</evidence>
<proteinExistence type="predicted"/>
<feature type="signal peptide" evidence="2">
    <location>
        <begin position="1"/>
        <end position="24"/>
    </location>
</feature>
<name>A0ABT0A9H9_9SPHN</name>
<dbReference type="RefSeq" id="WP_226635498.1">
    <property type="nucleotide sequence ID" value="NZ_JALHAT010000003.1"/>
</dbReference>
<comment type="caution">
    <text evidence="3">The sequence shown here is derived from an EMBL/GenBank/DDBJ whole genome shotgun (WGS) entry which is preliminary data.</text>
</comment>